<evidence type="ECO:0000313" key="3">
    <source>
        <dbReference type="Proteomes" id="UP000236732"/>
    </source>
</evidence>
<dbReference type="RefSeq" id="WP_103956271.1">
    <property type="nucleotide sequence ID" value="NZ_FNVT01000003.1"/>
</dbReference>
<proteinExistence type="predicted"/>
<dbReference type="OrthoDB" id="3512790at2"/>
<dbReference type="Proteomes" id="UP000236732">
    <property type="component" value="Unassembled WGS sequence"/>
</dbReference>
<protein>
    <recommendedName>
        <fullName evidence="4">Lipoprotein LprG</fullName>
    </recommendedName>
</protein>
<keyword evidence="3" id="KW-1185">Reference proteome</keyword>
<evidence type="ECO:0000256" key="1">
    <source>
        <dbReference type="SAM" id="SignalP"/>
    </source>
</evidence>
<reference evidence="2 3" key="1">
    <citation type="submission" date="2016-10" db="EMBL/GenBank/DDBJ databases">
        <authorList>
            <person name="de Groot N.N."/>
        </authorList>
    </citation>
    <scope>NUCLEOTIDE SEQUENCE [LARGE SCALE GENOMIC DNA]</scope>
    <source>
        <strain evidence="2 3">CGMCC 4.7037</strain>
    </source>
</reference>
<organism evidence="2 3">
    <name type="scientific">Nonomuraea solani</name>
    <dbReference type="NCBI Taxonomy" id="1144553"/>
    <lineage>
        <taxon>Bacteria</taxon>
        <taxon>Bacillati</taxon>
        <taxon>Actinomycetota</taxon>
        <taxon>Actinomycetes</taxon>
        <taxon>Streptosporangiales</taxon>
        <taxon>Streptosporangiaceae</taxon>
        <taxon>Nonomuraea</taxon>
    </lineage>
</organism>
<feature type="chain" id="PRO_5009294081" description="Lipoprotein LprG" evidence="1">
    <location>
        <begin position="25"/>
        <end position="276"/>
    </location>
</feature>
<keyword evidence="1" id="KW-0732">Signal</keyword>
<dbReference type="EMBL" id="FNVT01000003">
    <property type="protein sequence ID" value="SEG63943.1"/>
    <property type="molecule type" value="Genomic_DNA"/>
</dbReference>
<name>A0A1H6BTF5_9ACTN</name>
<accession>A0A1H6BTF5</accession>
<feature type="signal peptide" evidence="1">
    <location>
        <begin position="1"/>
        <end position="24"/>
    </location>
</feature>
<dbReference type="AlphaFoldDB" id="A0A1H6BTF5"/>
<gene>
    <name evidence="2" type="ORF">SAMN05444920_103630</name>
</gene>
<evidence type="ECO:0008006" key="4">
    <source>
        <dbReference type="Google" id="ProtNLM"/>
    </source>
</evidence>
<evidence type="ECO:0000313" key="2">
    <source>
        <dbReference type="EMBL" id="SEG63943.1"/>
    </source>
</evidence>
<sequence>MKRTIVGLAVVAGVVALAAAPAQATSSTDPVKALQAKLARGKAVNIQSTAKMTVTSDQVVTSGLSGTIGFGPRGAVASDLEQSVRYSKALLRSAMKTDPEETEALHEGPIRMISSGANTYVAGPVVDDALPEGTSWVRYGSADLPGSNLVVETLEPATLKSLLANRTSWGDGVVKGSVRASTLAKVSPAFRAHFGGYDRRDGKIGYTLWFNSDGLVERVAAKAVLPFNGRSVRIESDTRFDDWGREATVLVPLRGEVIDQSEVKNDVPSSVPGIWS</sequence>